<dbReference type="InterPro" id="IPR018712">
    <property type="entry name" value="Tle1-like_cat"/>
</dbReference>
<evidence type="ECO:0000313" key="3">
    <source>
        <dbReference type="Proteomes" id="UP001172684"/>
    </source>
</evidence>
<proteinExistence type="predicted"/>
<organism evidence="2 3">
    <name type="scientific">Coniosporium apollinis</name>
    <dbReference type="NCBI Taxonomy" id="61459"/>
    <lineage>
        <taxon>Eukaryota</taxon>
        <taxon>Fungi</taxon>
        <taxon>Dikarya</taxon>
        <taxon>Ascomycota</taxon>
        <taxon>Pezizomycotina</taxon>
        <taxon>Dothideomycetes</taxon>
        <taxon>Dothideomycetes incertae sedis</taxon>
        <taxon>Coniosporium</taxon>
    </lineage>
</organism>
<sequence length="414" mass="46639">MAGTWQNALSEEITFPTNVVRFSRALSPHAIVDVKNDKGEIIGQEEVEQIVYYQPGVGTGAGDTWRGGIYGLGVSANIRAAYGFLAHNYDPGDKIFFFGFSRGAYTARSIAGLVNKLGLLTKQGMDYFPEVYAEFYNHPVLFPDFEFSDKLKKKLEGKFHEGAEDAVKIIGVWDTVGFHAEGRAGERIEFHSTMLSPKVEYAYHALALDERRLAFKPTLWQWPKDHVVDSRGRDLKDMRQVWFSGKHSDIGGGLYDSRLSDITLAWMIAQCSRDGKLAFNEDYLLDKTKNRNPDSWATGQGKTIEEPSASLLDISRSALADLFWQIKAEDRQPLETTNTYERIHRSIQERNLGEWPCGPLLDETPPQKKKEWPLKVRGKALEVTQEDDIEGTYCGRITPAPSQKRYSLVAGSSK</sequence>
<dbReference type="EMBL" id="JAPDRL010000235">
    <property type="protein sequence ID" value="KAJ9654459.1"/>
    <property type="molecule type" value="Genomic_DNA"/>
</dbReference>
<feature type="domain" description="T6SS Phospholipase effector Tle1-like catalytic" evidence="1">
    <location>
        <begin position="3"/>
        <end position="270"/>
    </location>
</feature>
<dbReference type="SUPFAM" id="SSF53474">
    <property type="entry name" value="alpha/beta-Hydrolases"/>
    <property type="match status" value="1"/>
</dbReference>
<keyword evidence="3" id="KW-1185">Reference proteome</keyword>
<dbReference type="PANTHER" id="PTHR33840">
    <property type="match status" value="1"/>
</dbReference>
<accession>A0ABQ9NHA8</accession>
<comment type="caution">
    <text evidence="2">The sequence shown here is derived from an EMBL/GenBank/DDBJ whole genome shotgun (WGS) entry which is preliminary data.</text>
</comment>
<dbReference type="InterPro" id="IPR029058">
    <property type="entry name" value="AB_hydrolase_fold"/>
</dbReference>
<dbReference type="Pfam" id="PF09994">
    <property type="entry name" value="T6SS_Tle1-like_cat"/>
    <property type="match status" value="1"/>
</dbReference>
<dbReference type="Proteomes" id="UP001172684">
    <property type="component" value="Unassembled WGS sequence"/>
</dbReference>
<reference evidence="2" key="1">
    <citation type="submission" date="2022-10" db="EMBL/GenBank/DDBJ databases">
        <title>Culturing micro-colonial fungi from biological soil crusts in the Mojave desert and describing Neophaeococcomyces mojavensis, and introducing the new genera and species Taxawa tesnikishii.</title>
        <authorList>
            <person name="Kurbessoian T."/>
            <person name="Stajich J.E."/>
        </authorList>
    </citation>
    <scope>NUCLEOTIDE SEQUENCE</scope>
    <source>
        <strain evidence="2">TK_1</strain>
    </source>
</reference>
<name>A0ABQ9NHA8_9PEZI</name>
<protein>
    <recommendedName>
        <fullName evidence="1">T6SS Phospholipase effector Tle1-like catalytic domain-containing protein</fullName>
    </recommendedName>
</protein>
<dbReference type="PANTHER" id="PTHR33840:SF1">
    <property type="entry name" value="TLE1 PHOSPHOLIPASE DOMAIN-CONTAINING PROTEIN"/>
    <property type="match status" value="1"/>
</dbReference>
<gene>
    <name evidence="2" type="ORF">H2201_008997</name>
</gene>
<evidence type="ECO:0000313" key="2">
    <source>
        <dbReference type="EMBL" id="KAJ9654459.1"/>
    </source>
</evidence>
<evidence type="ECO:0000259" key="1">
    <source>
        <dbReference type="Pfam" id="PF09994"/>
    </source>
</evidence>